<comment type="subcellular location">
    <subcellularLocation>
        <location evidence="8">Cytoplasm</location>
    </subcellularLocation>
</comment>
<comment type="similarity">
    <text evidence="1 8">Belongs to the Fur family.</text>
</comment>
<evidence type="ECO:0000256" key="7">
    <source>
        <dbReference type="PIRSR" id="PIRSR602481-1"/>
    </source>
</evidence>
<dbReference type="CDD" id="cd07153">
    <property type="entry name" value="Fur_like"/>
    <property type="match status" value="1"/>
</dbReference>
<dbReference type="Gene3D" id="1.10.10.10">
    <property type="entry name" value="Winged helix-like DNA-binding domain superfamily/Winged helix DNA-binding domain"/>
    <property type="match status" value="1"/>
</dbReference>
<keyword evidence="3 7" id="KW-0862">Zinc</keyword>
<keyword evidence="6 8" id="KW-0804">Transcription</keyword>
<name>A0A4Z0W9K6_9GAMM</name>
<keyword evidence="8" id="KW-0408">Iron</keyword>
<gene>
    <name evidence="8" type="primary">fur</name>
    <name evidence="9" type="ORF">E4656_18200</name>
</gene>
<dbReference type="InterPro" id="IPR002481">
    <property type="entry name" value="FUR"/>
</dbReference>
<feature type="binding site" evidence="7">
    <location>
        <position position="152"/>
    </location>
    <ligand>
        <name>Zn(2+)</name>
        <dbReference type="ChEBI" id="CHEBI:29105"/>
    </ligand>
</feature>
<dbReference type="OrthoDB" id="9801127at2"/>
<comment type="subunit">
    <text evidence="8">Homodimer.</text>
</comment>
<dbReference type="InterPro" id="IPR036390">
    <property type="entry name" value="WH_DNA-bd_sf"/>
</dbReference>
<dbReference type="AlphaFoldDB" id="A0A4Z0W9K6"/>
<feature type="binding site" evidence="7">
    <location>
        <position position="112"/>
    </location>
    <ligand>
        <name>Zn(2+)</name>
        <dbReference type="ChEBI" id="CHEBI:29105"/>
    </ligand>
</feature>
<dbReference type="GO" id="GO:0045892">
    <property type="term" value="P:negative regulation of DNA-templated transcription"/>
    <property type="evidence" value="ECO:0007669"/>
    <property type="project" value="TreeGrafter"/>
</dbReference>
<accession>A0A4Z0W9K6</accession>
<dbReference type="SUPFAM" id="SSF46785">
    <property type="entry name" value="Winged helix' DNA-binding domain"/>
    <property type="match status" value="1"/>
</dbReference>
<keyword evidence="5 8" id="KW-0238">DNA-binding</keyword>
<dbReference type="InterPro" id="IPR036388">
    <property type="entry name" value="WH-like_DNA-bd_sf"/>
</dbReference>
<dbReference type="GO" id="GO:0003700">
    <property type="term" value="F:DNA-binding transcription factor activity"/>
    <property type="evidence" value="ECO:0007669"/>
    <property type="project" value="UniProtKB-UniRule"/>
</dbReference>
<feature type="binding site" evidence="7">
    <location>
        <position position="149"/>
    </location>
    <ligand>
        <name>Zn(2+)</name>
        <dbReference type="ChEBI" id="CHEBI:29105"/>
    </ligand>
</feature>
<evidence type="ECO:0000313" key="10">
    <source>
        <dbReference type="Proteomes" id="UP000297475"/>
    </source>
</evidence>
<keyword evidence="10" id="KW-1185">Reference proteome</keyword>
<evidence type="ECO:0000256" key="6">
    <source>
        <dbReference type="ARBA" id="ARBA00023163"/>
    </source>
</evidence>
<dbReference type="PANTHER" id="PTHR33202">
    <property type="entry name" value="ZINC UPTAKE REGULATION PROTEIN"/>
    <property type="match status" value="1"/>
</dbReference>
<feature type="binding site" evidence="7">
    <location>
        <position position="109"/>
    </location>
    <ligand>
        <name>Zn(2+)</name>
        <dbReference type="ChEBI" id="CHEBI:29105"/>
    </ligand>
</feature>
<comment type="cofactor">
    <cofactor evidence="7">
        <name>Zn(2+)</name>
        <dbReference type="ChEBI" id="CHEBI:29105"/>
    </cofactor>
    <text evidence="7">Binds 1 zinc ion per subunit.</text>
</comment>
<reference evidence="9 10" key="1">
    <citation type="submission" date="2019-04" db="EMBL/GenBank/DDBJ databases">
        <title>Natronospirillum operosus gen. nov., sp. nov., a haloalkaliphilic satellite isolated from decaying biomass of laboratory culture of cyanobacterium Geitlerinema sp. and proposal of Natronospirillaceae fam. nov. and Saccharospirillaceae fam. nov.</title>
        <authorList>
            <person name="Kevbrin V."/>
            <person name="Boltyanskaya Y."/>
            <person name="Koziaeva V."/>
            <person name="Grouzdev D.S."/>
            <person name="Park M."/>
            <person name="Cho J."/>
        </authorList>
    </citation>
    <scope>NUCLEOTIDE SEQUENCE [LARGE SCALE GENOMIC DNA]</scope>
    <source>
        <strain evidence="9 10">G-116</strain>
    </source>
</reference>
<dbReference type="GO" id="GO:0008270">
    <property type="term" value="F:zinc ion binding"/>
    <property type="evidence" value="ECO:0007669"/>
    <property type="project" value="TreeGrafter"/>
</dbReference>
<evidence type="ECO:0000256" key="5">
    <source>
        <dbReference type="ARBA" id="ARBA00023125"/>
    </source>
</evidence>
<dbReference type="Gene3D" id="3.30.1490.190">
    <property type="match status" value="1"/>
</dbReference>
<evidence type="ECO:0000313" key="9">
    <source>
        <dbReference type="EMBL" id="TGG90655.1"/>
    </source>
</evidence>
<evidence type="ECO:0000256" key="1">
    <source>
        <dbReference type="ARBA" id="ARBA00007957"/>
    </source>
</evidence>
<proteinExistence type="inferred from homology"/>
<dbReference type="GO" id="GO:0005829">
    <property type="term" value="C:cytosol"/>
    <property type="evidence" value="ECO:0007669"/>
    <property type="project" value="TreeGrafter"/>
</dbReference>
<keyword evidence="8" id="KW-0963">Cytoplasm</keyword>
<dbReference type="GO" id="GO:1900376">
    <property type="term" value="P:regulation of secondary metabolite biosynthetic process"/>
    <property type="evidence" value="ECO:0007669"/>
    <property type="project" value="TreeGrafter"/>
</dbReference>
<keyword evidence="7 8" id="KW-0479">Metal-binding</keyword>
<dbReference type="GO" id="GO:0000976">
    <property type="term" value="F:transcription cis-regulatory region binding"/>
    <property type="evidence" value="ECO:0007669"/>
    <property type="project" value="TreeGrafter"/>
</dbReference>
<dbReference type="Proteomes" id="UP000297475">
    <property type="component" value="Unassembled WGS sequence"/>
</dbReference>
<evidence type="ECO:0000256" key="4">
    <source>
        <dbReference type="ARBA" id="ARBA00023015"/>
    </source>
</evidence>
<evidence type="ECO:0000256" key="2">
    <source>
        <dbReference type="ARBA" id="ARBA00022491"/>
    </source>
</evidence>
<evidence type="ECO:0000256" key="8">
    <source>
        <dbReference type="RuleBase" id="RU364037"/>
    </source>
</evidence>
<organism evidence="9 10">
    <name type="scientific">Natronospirillum operosum</name>
    <dbReference type="NCBI Taxonomy" id="2759953"/>
    <lineage>
        <taxon>Bacteria</taxon>
        <taxon>Pseudomonadati</taxon>
        <taxon>Pseudomonadota</taxon>
        <taxon>Gammaproteobacteria</taxon>
        <taxon>Oceanospirillales</taxon>
        <taxon>Natronospirillaceae</taxon>
        <taxon>Natronospirillum</taxon>
    </lineage>
</organism>
<dbReference type="EMBL" id="SRMF01000012">
    <property type="protein sequence ID" value="TGG90655.1"/>
    <property type="molecule type" value="Genomic_DNA"/>
</dbReference>
<keyword evidence="2 8" id="KW-0678">Repressor</keyword>
<dbReference type="PANTHER" id="PTHR33202:SF6">
    <property type="entry name" value="ZINC UPTAKE REGULATION PROTEIN"/>
    <property type="match status" value="1"/>
</dbReference>
<comment type="caution">
    <text evidence="9">The sequence shown here is derived from an EMBL/GenBank/DDBJ whole genome shotgun (WGS) entry which is preliminary data.</text>
</comment>
<protein>
    <recommendedName>
        <fullName evidence="8">Ferric uptake regulation protein</fullName>
    </recommendedName>
</protein>
<dbReference type="InterPro" id="IPR043135">
    <property type="entry name" value="Fur_C"/>
</dbReference>
<sequence>MGPSSMGTGCRTDMADVAEASAWCSKRGEKFTPTRRAVYEILARQGQALTAYQLLDKLQEGMPHAKPPTIYRALEFLQRVGLVHRIDSRNAFVVCDDFPHKHDSAFLVCQECGGVTEVLLDHVVDQILMRSEAEGFAVTHSTVEIRGICKQCQN</sequence>
<dbReference type="Pfam" id="PF01475">
    <property type="entry name" value="FUR"/>
    <property type="match status" value="1"/>
</dbReference>
<keyword evidence="4 8" id="KW-0805">Transcription regulation</keyword>
<evidence type="ECO:0000256" key="3">
    <source>
        <dbReference type="ARBA" id="ARBA00022833"/>
    </source>
</evidence>